<dbReference type="STRING" id="1317117.ATO7_02215"/>
<keyword evidence="1" id="KW-0812">Transmembrane</keyword>
<evidence type="ECO:0000313" key="2">
    <source>
        <dbReference type="EMBL" id="ORE88652.1"/>
    </source>
</evidence>
<feature type="transmembrane region" description="Helical" evidence="1">
    <location>
        <begin position="57"/>
        <end position="79"/>
    </location>
</feature>
<reference evidence="2 3" key="1">
    <citation type="submission" date="2013-04" db="EMBL/GenBank/DDBJ databases">
        <title>Oceanococcus atlanticus 22II-S10r2 Genome Sequencing.</title>
        <authorList>
            <person name="Lai Q."/>
            <person name="Li G."/>
            <person name="Shao Z."/>
        </authorList>
    </citation>
    <scope>NUCLEOTIDE SEQUENCE [LARGE SCALE GENOMIC DNA]</scope>
    <source>
        <strain evidence="2 3">22II-S10r2</strain>
    </source>
</reference>
<dbReference type="EMBL" id="AQQV01000001">
    <property type="protein sequence ID" value="ORE88652.1"/>
    <property type="molecule type" value="Genomic_DNA"/>
</dbReference>
<evidence type="ECO:0000256" key="1">
    <source>
        <dbReference type="SAM" id="Phobius"/>
    </source>
</evidence>
<sequence>MQTHYSNLLIKNGVAAMLVALVAGFLLIFSMIGGLSLSPVPVLFEFDMPGTTEGWRIVHLGMLLNGIMAIVLGVAMRAYVLSDGHSRGIQWGTSIAVWGNFCFYIFGMFAPNHGVTLEANRLGEASFAGALAFFPALLGAVTLIYALCVLFRAEPAD</sequence>
<protein>
    <recommendedName>
        <fullName evidence="4">Styrene-oxide isomerase</fullName>
    </recommendedName>
</protein>
<dbReference type="Proteomes" id="UP000192342">
    <property type="component" value="Unassembled WGS sequence"/>
</dbReference>
<feature type="transmembrane region" description="Helical" evidence="1">
    <location>
        <begin position="130"/>
        <end position="151"/>
    </location>
</feature>
<comment type="caution">
    <text evidence="2">The sequence shown here is derived from an EMBL/GenBank/DDBJ whole genome shotgun (WGS) entry which is preliminary data.</text>
</comment>
<keyword evidence="1" id="KW-1133">Transmembrane helix</keyword>
<dbReference type="AlphaFoldDB" id="A0A1Y1SG66"/>
<dbReference type="RefSeq" id="WP_083559277.1">
    <property type="nucleotide sequence ID" value="NZ_AQQV01000001.1"/>
</dbReference>
<feature type="transmembrane region" description="Helical" evidence="1">
    <location>
        <begin position="91"/>
        <end position="110"/>
    </location>
</feature>
<keyword evidence="3" id="KW-1185">Reference proteome</keyword>
<evidence type="ECO:0008006" key="4">
    <source>
        <dbReference type="Google" id="ProtNLM"/>
    </source>
</evidence>
<keyword evidence="1" id="KW-0472">Membrane</keyword>
<dbReference type="Pfam" id="PF26512">
    <property type="entry name" value="SOI"/>
    <property type="match status" value="1"/>
</dbReference>
<evidence type="ECO:0000313" key="3">
    <source>
        <dbReference type="Proteomes" id="UP000192342"/>
    </source>
</evidence>
<feature type="transmembrane region" description="Helical" evidence="1">
    <location>
        <begin position="12"/>
        <end position="37"/>
    </location>
</feature>
<gene>
    <name evidence="2" type="ORF">ATO7_02215</name>
</gene>
<dbReference type="InterPro" id="IPR058965">
    <property type="entry name" value="SOI/HabA-like"/>
</dbReference>
<dbReference type="OrthoDB" id="5741666at2"/>
<accession>A0A1Y1SG66</accession>
<proteinExistence type="predicted"/>
<organism evidence="2 3">
    <name type="scientific">Oceanococcus atlanticus</name>
    <dbReference type="NCBI Taxonomy" id="1317117"/>
    <lineage>
        <taxon>Bacteria</taxon>
        <taxon>Pseudomonadati</taxon>
        <taxon>Pseudomonadota</taxon>
        <taxon>Gammaproteobacteria</taxon>
        <taxon>Chromatiales</taxon>
        <taxon>Oceanococcaceae</taxon>
        <taxon>Oceanococcus</taxon>
    </lineage>
</organism>
<name>A0A1Y1SG66_9GAMM</name>